<comment type="caution">
    <text evidence="17">The sequence shown here is derived from an EMBL/GenBank/DDBJ whole genome shotgun (WGS) entry which is preliminary data.</text>
</comment>
<keyword evidence="5" id="KW-0274">FAD</keyword>
<dbReference type="Proteomes" id="UP000032309">
    <property type="component" value="Unassembled WGS sequence"/>
</dbReference>
<keyword evidence="3" id="KW-0153">Cholesterol metabolism</keyword>
<evidence type="ECO:0000256" key="13">
    <source>
        <dbReference type="ARBA" id="ARBA00049723"/>
    </source>
</evidence>
<dbReference type="EMBL" id="BAFN01000001">
    <property type="protein sequence ID" value="GAN33504.1"/>
    <property type="molecule type" value="Genomic_DNA"/>
</dbReference>
<dbReference type="InterPro" id="IPR001763">
    <property type="entry name" value="Rhodanese-like_dom"/>
</dbReference>
<feature type="domain" description="Rhodanese" evidence="16">
    <location>
        <begin position="13"/>
        <end position="59"/>
    </location>
</feature>
<dbReference type="SUPFAM" id="SSF51905">
    <property type="entry name" value="FAD/NAD(P)-binding domain"/>
    <property type="match status" value="1"/>
</dbReference>
<dbReference type="Gene3D" id="3.50.50.60">
    <property type="entry name" value="FAD/NAD(P)-binding domain"/>
    <property type="match status" value="3"/>
</dbReference>
<evidence type="ECO:0000256" key="15">
    <source>
        <dbReference type="ARBA" id="ARBA00049778"/>
    </source>
</evidence>
<evidence type="ECO:0000256" key="5">
    <source>
        <dbReference type="ARBA" id="ARBA00022827"/>
    </source>
</evidence>
<evidence type="ECO:0000256" key="11">
    <source>
        <dbReference type="ARBA" id="ARBA00038856"/>
    </source>
</evidence>
<keyword evidence="7" id="KW-0443">Lipid metabolism</keyword>
<dbReference type="RefSeq" id="WP_052563541.1">
    <property type="nucleotide sequence ID" value="NZ_BAFN01000001.1"/>
</dbReference>
<dbReference type="PANTHER" id="PTHR47470:SF1">
    <property type="entry name" value="FAD-DEPENDENT OXIDOREDUCTASE 2 FAD BINDING DOMAIN-CONTAINING PROTEIN"/>
    <property type="match status" value="1"/>
</dbReference>
<evidence type="ECO:0000256" key="2">
    <source>
        <dbReference type="ARBA" id="ARBA00010790"/>
    </source>
</evidence>
<protein>
    <recommendedName>
        <fullName evidence="14">Cholesterol oxidase</fullName>
        <ecNumber evidence="13">1.1.3.6</ecNumber>
        <ecNumber evidence="11">5.3.3.1</ecNumber>
    </recommendedName>
    <alternativeName>
        <fullName evidence="15">Cholesterol isomerase</fullName>
    </alternativeName>
</protein>
<evidence type="ECO:0000256" key="6">
    <source>
        <dbReference type="ARBA" id="ARBA00023002"/>
    </source>
</evidence>
<dbReference type="InterPro" id="IPR000172">
    <property type="entry name" value="GMC_OxRdtase_N"/>
</dbReference>
<comment type="cofactor">
    <cofactor evidence="1">
        <name>FAD</name>
        <dbReference type="ChEBI" id="CHEBI:57692"/>
    </cofactor>
</comment>
<comment type="pathway">
    <text evidence="12">Steroid metabolism; cholesterol degradation.</text>
</comment>
<evidence type="ECO:0000313" key="17">
    <source>
        <dbReference type="EMBL" id="GAN33504.1"/>
    </source>
</evidence>
<dbReference type="PROSITE" id="PS50206">
    <property type="entry name" value="RHODANESE_3"/>
    <property type="match status" value="1"/>
</dbReference>
<gene>
    <name evidence="17" type="ORF">BROSI_A2029</name>
</gene>
<keyword evidence="10" id="KW-0413">Isomerase</keyword>
<dbReference type="EC" id="1.1.3.6" evidence="13"/>
<evidence type="ECO:0000256" key="9">
    <source>
        <dbReference type="ARBA" id="ARBA00023221"/>
    </source>
</evidence>
<comment type="similarity">
    <text evidence="2">Belongs to the GMC oxidoreductase family.</text>
</comment>
<organism evidence="17 18">
    <name type="scientific">Candidatus Brocadia sinica JPN1</name>
    <dbReference type="NCBI Taxonomy" id="1197129"/>
    <lineage>
        <taxon>Bacteria</taxon>
        <taxon>Pseudomonadati</taxon>
        <taxon>Planctomycetota</taxon>
        <taxon>Candidatus Brocadiia</taxon>
        <taxon>Candidatus Brocadiales</taxon>
        <taxon>Candidatus Brocadiaceae</taxon>
        <taxon>Candidatus Brocadia</taxon>
    </lineage>
</organism>
<name>A0ABQ0JXN5_9BACT</name>
<dbReference type="InterPro" id="IPR036188">
    <property type="entry name" value="FAD/NAD-bd_sf"/>
</dbReference>
<reference evidence="18" key="1">
    <citation type="journal article" date="2015" name="Genome Announc.">
        <title>Draft Genome Sequence of an Anaerobic Ammonium-Oxidizing Bacterium, "Candidatus Brocadia sinica".</title>
        <authorList>
            <person name="Oshiki M."/>
            <person name="Shinyako-Hata K."/>
            <person name="Satoh H."/>
            <person name="Okabe S."/>
        </authorList>
    </citation>
    <scope>NUCLEOTIDE SEQUENCE [LARGE SCALE GENOMIC DNA]</scope>
    <source>
        <strain evidence="18">JPN1</strain>
    </source>
</reference>
<keyword evidence="9" id="KW-0753">Steroid metabolism</keyword>
<evidence type="ECO:0000256" key="8">
    <source>
        <dbReference type="ARBA" id="ARBA00023166"/>
    </source>
</evidence>
<evidence type="ECO:0000313" key="18">
    <source>
        <dbReference type="Proteomes" id="UP000032309"/>
    </source>
</evidence>
<evidence type="ECO:0000256" key="7">
    <source>
        <dbReference type="ARBA" id="ARBA00023098"/>
    </source>
</evidence>
<evidence type="ECO:0000256" key="12">
    <source>
        <dbReference type="ARBA" id="ARBA00049645"/>
    </source>
</evidence>
<evidence type="ECO:0000256" key="14">
    <source>
        <dbReference type="ARBA" id="ARBA00049744"/>
    </source>
</evidence>
<dbReference type="Pfam" id="PF05199">
    <property type="entry name" value="GMC_oxred_C"/>
    <property type="match status" value="1"/>
</dbReference>
<dbReference type="PANTHER" id="PTHR47470">
    <property type="entry name" value="CHOLESTEROL OXIDASE"/>
    <property type="match status" value="1"/>
</dbReference>
<dbReference type="InterPro" id="IPR052542">
    <property type="entry name" value="Cholesterol_Oxidase"/>
</dbReference>
<evidence type="ECO:0000256" key="1">
    <source>
        <dbReference type="ARBA" id="ARBA00001974"/>
    </source>
</evidence>
<keyword evidence="4" id="KW-0285">Flavoprotein</keyword>
<evidence type="ECO:0000259" key="16">
    <source>
        <dbReference type="PROSITE" id="PS50206"/>
    </source>
</evidence>
<evidence type="ECO:0000256" key="4">
    <source>
        <dbReference type="ARBA" id="ARBA00022630"/>
    </source>
</evidence>
<dbReference type="InterPro" id="IPR007867">
    <property type="entry name" value="GMC_OxRtase_C"/>
</dbReference>
<keyword evidence="18" id="KW-1185">Reference proteome</keyword>
<accession>A0ABQ0JXN5</accession>
<evidence type="ECO:0000256" key="3">
    <source>
        <dbReference type="ARBA" id="ARBA00022548"/>
    </source>
</evidence>
<sequence>MNAKLSNSITELKDRYGIIVIGSGYGGSITAARLASAGYEVCLLERGKEWIPGEFPDEMAEVTAQFRSDSNPLGLYDYRVTEDVDVFVGCGLGGTSLINANVIFKPDDDVFNNSRWPDEIREDRDNGKLNKYFEKANDMLQGAVYPDNRPSLGKIKAHEKSAKDRPGKYYKLNLAVNFEKYNDEPNHVGVHQRPCILCGDCMTGCNVLAKNTLYMNYLPFAKSQGASIITEMEVNYISKADGGGYFVHCTSHSEDKKSRFIHANVVIIAAGALGSTHILLNSRDRGLAVSDKIGHYFSGNADSFGVGYNSDQRTDVLGFGNIRDKRSKIQVGPLILSVIDYRRKELELKDRYIIEEGDFPRAFVDFTRYSMPKISAVAGHDTDFSVIDEASEAARVVRDIAHYDVKGALNHSMLYLGIGHDSADGVIAVDSEGKIRIHWAAAPSKPIFQKIDDEMKQLTKALGGTYIRNPRWTPFFGRNIITVHPLGGCAMGKSADTGVVDHRGRVFDLAQDTSGAVHNGLFVADGSMIPTSLGVNPFFTISALSERIANLIVQDATVNKKPREGALPPPVIISPPLGIEFTTEMNGYFSKSVTNAKTPEDFHKAEKLGKQEGNDIGFKLTAYIDSVDKFVIEPAHDARAEGHIKMGSMKQMVEQGRFNLFIKDPQIHTKRMLFSLQFFGDDGQPCLLDGYKEMRDDPDVDIWEIWKDYTTLFITIHKGNTTRDPVLGQGIVRIHLHDITRQLATIRVRNGSNVKTAFSAKNKFTSFFFGELYETYMKNLLPSQQTHG</sequence>
<keyword evidence="6" id="KW-0560">Oxidoreductase</keyword>
<dbReference type="EC" id="5.3.3.1" evidence="11"/>
<evidence type="ECO:0000256" key="10">
    <source>
        <dbReference type="ARBA" id="ARBA00023235"/>
    </source>
</evidence>
<dbReference type="Pfam" id="PF00732">
    <property type="entry name" value="GMC_oxred_N"/>
    <property type="match status" value="1"/>
</dbReference>
<proteinExistence type="inferred from homology"/>
<keyword evidence="8" id="KW-1207">Sterol metabolism</keyword>